<evidence type="ECO:0000259" key="1">
    <source>
        <dbReference type="PROSITE" id="PS51186"/>
    </source>
</evidence>
<feature type="domain" description="N-acetyltransferase" evidence="1">
    <location>
        <begin position="6"/>
        <end position="146"/>
    </location>
</feature>
<dbReference type="InterPro" id="IPR016181">
    <property type="entry name" value="Acyl_CoA_acyltransferase"/>
</dbReference>
<proteinExistence type="predicted"/>
<dbReference type="InterPro" id="IPR017255">
    <property type="entry name" value="AcTrfase_GNAT_prd"/>
</dbReference>
<gene>
    <name evidence="2" type="ORF">LKD47_00875</name>
</gene>
<name>A0AAW4WAG8_9FIRM</name>
<dbReference type="EMBL" id="JAJEQW010000001">
    <property type="protein sequence ID" value="MCC2240853.1"/>
    <property type="molecule type" value="Genomic_DNA"/>
</dbReference>
<accession>A0AAW4WAG8</accession>
<evidence type="ECO:0000313" key="2">
    <source>
        <dbReference type="EMBL" id="MCC2240853.1"/>
    </source>
</evidence>
<dbReference type="Gene3D" id="3.40.630.30">
    <property type="match status" value="1"/>
</dbReference>
<comment type="caution">
    <text evidence="2">The sequence shown here is derived from an EMBL/GenBank/DDBJ whole genome shotgun (WGS) entry which is preliminary data.</text>
</comment>
<keyword evidence="2" id="KW-0012">Acyltransferase</keyword>
<dbReference type="Pfam" id="PF00583">
    <property type="entry name" value="Acetyltransf_1"/>
    <property type="match status" value="1"/>
</dbReference>
<organism evidence="2 3">
    <name type="scientific">Roseburia amylophila</name>
    <dbReference type="NCBI Taxonomy" id="2981794"/>
    <lineage>
        <taxon>Bacteria</taxon>
        <taxon>Bacillati</taxon>
        <taxon>Bacillota</taxon>
        <taxon>Clostridia</taxon>
        <taxon>Lachnospirales</taxon>
        <taxon>Lachnospiraceae</taxon>
        <taxon>Roseburia</taxon>
    </lineage>
</organism>
<dbReference type="CDD" id="cd04301">
    <property type="entry name" value="NAT_SF"/>
    <property type="match status" value="1"/>
</dbReference>
<dbReference type="RefSeq" id="WP_227709420.1">
    <property type="nucleotide sequence ID" value="NZ_JAJEQW010000001.1"/>
</dbReference>
<dbReference type="SUPFAM" id="SSF55729">
    <property type="entry name" value="Acyl-CoA N-acyltransferases (Nat)"/>
    <property type="match status" value="1"/>
</dbReference>
<dbReference type="AlphaFoldDB" id="A0AAW4WAG8"/>
<dbReference type="PIRSF" id="PIRSF037663">
    <property type="entry name" value="Acetyltransf_GNAT_prd"/>
    <property type="match status" value="1"/>
</dbReference>
<protein>
    <submittedName>
        <fullName evidence="2">GNAT family N-acetyltransferase</fullName>
        <ecNumber evidence="2">2.3.1.-</ecNumber>
    </submittedName>
</protein>
<dbReference type="GO" id="GO:0016747">
    <property type="term" value="F:acyltransferase activity, transferring groups other than amino-acyl groups"/>
    <property type="evidence" value="ECO:0007669"/>
    <property type="project" value="InterPro"/>
</dbReference>
<sequence length="153" mass="17566">MAEATYILRTMKEDDFNEVHALWMSIHGFGIRSIDDSEENVKRFIRRNPDTSIVACMDGKIVGAILCGQDGRRGCFYHVCVHEDYRKHGIGKAMAIMAMEALKKEGINKVNLVAFTSNELGNGFWKNMGWTFRKDMNYYEFDLNPENVTVFNP</sequence>
<evidence type="ECO:0000313" key="3">
    <source>
        <dbReference type="Proteomes" id="UP001198893"/>
    </source>
</evidence>
<dbReference type="Proteomes" id="UP001198893">
    <property type="component" value="Unassembled WGS sequence"/>
</dbReference>
<dbReference type="PROSITE" id="PS51186">
    <property type="entry name" value="GNAT"/>
    <property type="match status" value="1"/>
</dbReference>
<dbReference type="InterPro" id="IPR000182">
    <property type="entry name" value="GNAT_dom"/>
</dbReference>
<keyword evidence="2" id="KW-0808">Transferase</keyword>
<reference evidence="2" key="1">
    <citation type="submission" date="2021-10" db="EMBL/GenBank/DDBJ databases">
        <title>Anaerobic single-cell dispensing facilitates the cultivation of human gut bacteria.</title>
        <authorList>
            <person name="Afrizal A."/>
        </authorList>
    </citation>
    <scope>NUCLEOTIDE SEQUENCE</scope>
    <source>
        <strain evidence="2">CLA-AA-H204</strain>
    </source>
</reference>
<dbReference type="EC" id="2.3.1.-" evidence="2"/>